<feature type="domain" description="Putative metallopeptidase" evidence="2">
    <location>
        <begin position="149"/>
        <end position="246"/>
    </location>
</feature>
<dbReference type="PANTHER" id="PTHR38730">
    <property type="entry name" value="SLL7028 PROTEIN"/>
    <property type="match status" value="1"/>
</dbReference>
<sequence length="390" mass="41870">MAPEHRELDRTKLLGARLRAAGEQPYLASALYSLTVVPTTAVSTMAVDRHWRCYVSPEFVDAIPVAALAAVWVHEVAHLLRDHHGRAELVPPALRRDHHRINIAQDCEINDDIAGLPAGALRPATFGLPPGRLFEEYLPSIPPTLHHPQCGSGAHGQPMPWESADAPQVSVVEAAAIRRQTAQAVTARATGRGSVPAGWRRWADEILEPVVDWRRALAGAVREAASWASGAVDYTYQRPSRRGAAVPGVVLPRLRRPMARVAVVVDTSGSMGDGELRAVLAELAGVLRTVGIGRERVAVLSCDADVHTVRRVAAIGEVVLEGGGGTDMRVGIEHALRAQLKPNIVVVFTDGETPWPEKAPGQARVVAGLVGRNPPAPPPWIESIRIPEGL</sequence>
<name>A0ABQ4BRZ7_9ACTN</name>
<dbReference type="Proteomes" id="UP000624709">
    <property type="component" value="Unassembled WGS sequence"/>
</dbReference>
<protein>
    <recommendedName>
        <fullName evidence="5">Metal-dependent peptidase</fullName>
    </recommendedName>
</protein>
<accession>A0ABQ4BRZ7</accession>
<proteinExistence type="predicted"/>
<keyword evidence="4" id="KW-1185">Reference proteome</keyword>
<gene>
    <name evidence="3" type="ORF">Apa02nite_095610</name>
</gene>
<organism evidence="3 4">
    <name type="scientific">Actinoplanes palleronii</name>
    <dbReference type="NCBI Taxonomy" id="113570"/>
    <lineage>
        <taxon>Bacteria</taxon>
        <taxon>Bacillati</taxon>
        <taxon>Actinomycetota</taxon>
        <taxon>Actinomycetes</taxon>
        <taxon>Micromonosporales</taxon>
        <taxon>Micromonosporaceae</taxon>
        <taxon>Actinoplanes</taxon>
    </lineage>
</organism>
<dbReference type="PANTHER" id="PTHR38730:SF1">
    <property type="entry name" value="SLL7028 PROTEIN"/>
    <property type="match status" value="1"/>
</dbReference>
<evidence type="ECO:0000313" key="4">
    <source>
        <dbReference type="Proteomes" id="UP000624709"/>
    </source>
</evidence>
<evidence type="ECO:0000313" key="3">
    <source>
        <dbReference type="EMBL" id="GIE73453.1"/>
    </source>
</evidence>
<evidence type="ECO:0000259" key="1">
    <source>
        <dbReference type="Pfam" id="PF09967"/>
    </source>
</evidence>
<dbReference type="Gene3D" id="3.40.50.410">
    <property type="entry name" value="von Willebrand factor, type A domain"/>
    <property type="match status" value="1"/>
</dbReference>
<feature type="domain" description="Putative metallopeptidase" evidence="2">
    <location>
        <begin position="12"/>
        <end position="114"/>
    </location>
</feature>
<dbReference type="Pfam" id="PF13203">
    <property type="entry name" value="DUF2201_N"/>
    <property type="match status" value="2"/>
</dbReference>
<dbReference type="InterPro" id="IPR018698">
    <property type="entry name" value="VWA-like_dom"/>
</dbReference>
<evidence type="ECO:0008006" key="5">
    <source>
        <dbReference type="Google" id="ProtNLM"/>
    </source>
</evidence>
<dbReference type="RefSeq" id="WP_239165079.1">
    <property type="nucleotide sequence ID" value="NZ_BAAATY010000065.1"/>
</dbReference>
<dbReference type="CDD" id="cd00198">
    <property type="entry name" value="vWFA"/>
    <property type="match status" value="1"/>
</dbReference>
<evidence type="ECO:0000259" key="2">
    <source>
        <dbReference type="Pfam" id="PF13203"/>
    </source>
</evidence>
<dbReference type="SUPFAM" id="SSF53300">
    <property type="entry name" value="vWA-like"/>
    <property type="match status" value="1"/>
</dbReference>
<dbReference type="InterPro" id="IPR036465">
    <property type="entry name" value="vWFA_dom_sf"/>
</dbReference>
<comment type="caution">
    <text evidence="3">The sequence shown here is derived from an EMBL/GenBank/DDBJ whole genome shotgun (WGS) entry which is preliminary data.</text>
</comment>
<feature type="domain" description="VWA-like" evidence="1">
    <location>
        <begin position="261"/>
        <end position="386"/>
    </location>
</feature>
<dbReference type="InterPro" id="IPR025154">
    <property type="entry name" value="Put_metallopeptidase_dom"/>
</dbReference>
<reference evidence="3 4" key="1">
    <citation type="submission" date="2021-01" db="EMBL/GenBank/DDBJ databases">
        <title>Whole genome shotgun sequence of Actinoplanes palleronii NBRC 14916.</title>
        <authorList>
            <person name="Komaki H."/>
            <person name="Tamura T."/>
        </authorList>
    </citation>
    <scope>NUCLEOTIDE SEQUENCE [LARGE SCALE GENOMIC DNA]</scope>
    <source>
        <strain evidence="3 4">NBRC 14916</strain>
    </source>
</reference>
<dbReference type="EMBL" id="BOMS01000174">
    <property type="protein sequence ID" value="GIE73453.1"/>
    <property type="molecule type" value="Genomic_DNA"/>
</dbReference>
<dbReference type="Pfam" id="PF09967">
    <property type="entry name" value="DUF2201"/>
    <property type="match status" value="1"/>
</dbReference>